<evidence type="ECO:0000256" key="1">
    <source>
        <dbReference type="ARBA" id="ARBA00021843"/>
    </source>
</evidence>
<dbReference type="SUPFAM" id="SSF53474">
    <property type="entry name" value="alpha/beta-Hydrolases"/>
    <property type="match status" value="1"/>
</dbReference>
<dbReference type="Pfam" id="PF00561">
    <property type="entry name" value="Abhydrolase_1"/>
    <property type="match status" value="1"/>
</dbReference>
<dbReference type="GO" id="GO:0005737">
    <property type="term" value="C:cytoplasm"/>
    <property type="evidence" value="ECO:0007669"/>
    <property type="project" value="InterPro"/>
</dbReference>
<name>A0AA90YW42_9RHOB</name>
<organism evidence="4 5">
    <name type="scientific">Ruegeria atlantica</name>
    <dbReference type="NCBI Taxonomy" id="81569"/>
    <lineage>
        <taxon>Bacteria</taxon>
        <taxon>Pseudomonadati</taxon>
        <taxon>Pseudomonadota</taxon>
        <taxon>Alphaproteobacteria</taxon>
        <taxon>Rhodobacterales</taxon>
        <taxon>Roseobacteraceae</taxon>
        <taxon>Ruegeria</taxon>
    </lineage>
</organism>
<protein>
    <recommendedName>
        <fullName evidence="1">Proline iminopeptidase</fullName>
    </recommendedName>
</protein>
<comment type="caution">
    <text evidence="4">The sequence shown here is derived from an EMBL/GenBank/DDBJ whole genome shotgun (WGS) entry which is preliminary data.</text>
</comment>
<evidence type="ECO:0000259" key="2">
    <source>
        <dbReference type="Pfam" id="PF00561"/>
    </source>
</evidence>
<dbReference type="InterPro" id="IPR029058">
    <property type="entry name" value="AB_hydrolase_fold"/>
</dbReference>
<dbReference type="GO" id="GO:0004177">
    <property type="term" value="F:aminopeptidase activity"/>
    <property type="evidence" value="ECO:0007669"/>
    <property type="project" value="UniProtKB-EC"/>
</dbReference>
<accession>A0AA90YW42</accession>
<dbReference type="Proteomes" id="UP000597886">
    <property type="component" value="Unassembled WGS sequence"/>
</dbReference>
<dbReference type="AlphaFoldDB" id="A0AA90YW42"/>
<dbReference type="EMBL" id="WVRA01000010">
    <property type="protein sequence ID" value="NOE20506.1"/>
    <property type="molecule type" value="Genomic_DNA"/>
</dbReference>
<feature type="domain" description="AB hydrolase-1" evidence="2">
    <location>
        <begin position="93"/>
        <end position="239"/>
    </location>
</feature>
<proteinExistence type="predicted"/>
<dbReference type="Gene3D" id="3.40.50.1820">
    <property type="entry name" value="alpha/beta hydrolase"/>
    <property type="match status" value="1"/>
</dbReference>
<dbReference type="RefSeq" id="WP_171331705.1">
    <property type="nucleotide sequence ID" value="NZ_WVRA01000010.1"/>
</dbReference>
<dbReference type="InterPro" id="IPR000073">
    <property type="entry name" value="AB_hydrolase_1"/>
</dbReference>
<dbReference type="PANTHER" id="PTHR43722">
    <property type="entry name" value="PROLINE IMINOPEPTIDASE"/>
    <property type="match status" value="1"/>
</dbReference>
<reference evidence="4" key="1">
    <citation type="submission" date="2019-12" db="EMBL/GenBank/DDBJ databases">
        <title>Ruegeria JWLKs population differentiation of coral mucus and skeleton niches.</title>
        <authorList>
            <person name="Luo D."/>
        </authorList>
    </citation>
    <scope>NUCLEOTIDE SEQUENCE</scope>
    <source>
        <strain evidence="4">HKCCD6181</strain>
    </source>
</reference>
<dbReference type="Pfam" id="PF08386">
    <property type="entry name" value="Abhydrolase_4"/>
    <property type="match status" value="1"/>
</dbReference>
<dbReference type="InterPro" id="IPR005944">
    <property type="entry name" value="Pro_iminopeptidase"/>
</dbReference>
<evidence type="ECO:0000313" key="5">
    <source>
        <dbReference type="Proteomes" id="UP000597886"/>
    </source>
</evidence>
<keyword evidence="4" id="KW-0378">Hydrolase</keyword>
<dbReference type="GO" id="GO:0006508">
    <property type="term" value="P:proteolysis"/>
    <property type="evidence" value="ECO:0007669"/>
    <property type="project" value="InterPro"/>
</dbReference>
<sequence>MNPEQIFAVLSALLGEPSDPTAFEAQFAGGADTRYPVEITPCTRPVVPDEIDGATVVCGIVAVPEDHRDAQSRTLDLSFIVFKAHSLAPVADPVVYLHGGPGGGSVESVRSLSLFFDHLRGRRDVVAFDQRGVDASAPDMDCFGTLAKNLEPIVDQLGGADLPQLETALVRDCISELTERGFDLPQFNTTQNALDVRAVMSALGYAEYNIYGVSYGTKLALEVMRSAPEGVRAVVLDSVAPPQIALYDTLFVPHTEAIFNTFAPCEADPICAEAYPDITQRYFNLLEDLEARPLEAAGIEISGQMLFSIFSGRNDWSDPAIRGFTTYAPALVRELEDGTVDLITQIINGDLPPQPSAETLLAGTLDLSADEKALAQAAINAMSQMEIASDTASSALEQLEADRDRDLEPASLGEFFDDALEDALAGLPDRADRLAFAQDYLNLRFETPRAGALLDLVRAHFNEATAGRLASLVALLGPEDVERVFNLIATDNAALQTIMEGEFELLLYACQEDFVDGFNSAAGFGALVAELGYGPLMTAALAEIPSLFADCSEFTPVPRDNYLEPVLSDIAVLVLSGEIDTQTASSWGGLAADTLHNSQSFLFPETGHGALVFSQCARDIGEAFLENPGAGIDSTCVSDLRLPYLMPDGSLHSVEN</sequence>
<evidence type="ECO:0000313" key="4">
    <source>
        <dbReference type="EMBL" id="NOE20506.1"/>
    </source>
</evidence>
<dbReference type="PANTHER" id="PTHR43722:SF1">
    <property type="entry name" value="PROLINE IMINOPEPTIDASE"/>
    <property type="match status" value="1"/>
</dbReference>
<feature type="domain" description="Peptidase S33 tripeptidyl aminopeptidase-like C-terminal" evidence="3">
    <location>
        <begin position="549"/>
        <end position="630"/>
    </location>
</feature>
<gene>
    <name evidence="4" type="ORF">GS634_20460</name>
</gene>
<dbReference type="InterPro" id="IPR013595">
    <property type="entry name" value="Pept_S33_TAP-like_C"/>
</dbReference>
<evidence type="ECO:0000259" key="3">
    <source>
        <dbReference type="Pfam" id="PF08386"/>
    </source>
</evidence>